<evidence type="ECO:0000256" key="2">
    <source>
        <dbReference type="SAM" id="Phobius"/>
    </source>
</evidence>
<keyword evidence="2" id="KW-1133">Transmembrane helix</keyword>
<reference evidence="4" key="1">
    <citation type="submission" date="2017-09" db="EMBL/GenBank/DDBJ databases">
        <title>Depth-based differentiation of microbial function through sediment-hosted aquifers and enrichment of novel symbionts in the deep terrestrial subsurface.</title>
        <authorList>
            <person name="Probst A.J."/>
            <person name="Ladd B."/>
            <person name="Jarett J.K."/>
            <person name="Geller-Mcgrath D.E."/>
            <person name="Sieber C.M.K."/>
            <person name="Emerson J.B."/>
            <person name="Anantharaman K."/>
            <person name="Thomas B.C."/>
            <person name="Malmstrom R."/>
            <person name="Stieglmeier M."/>
            <person name="Klingl A."/>
            <person name="Woyke T."/>
            <person name="Ryan C.M."/>
            <person name="Banfield J.F."/>
        </authorList>
    </citation>
    <scope>NUCLEOTIDE SEQUENCE [LARGE SCALE GENOMIC DNA]</scope>
</reference>
<dbReference type="Proteomes" id="UP000228700">
    <property type="component" value="Unassembled WGS sequence"/>
</dbReference>
<evidence type="ECO:0000313" key="4">
    <source>
        <dbReference type="Proteomes" id="UP000228700"/>
    </source>
</evidence>
<accession>A0A2M8LC40</accession>
<gene>
    <name evidence="3" type="ORF">COV01_01565</name>
</gene>
<sequence>MDPRFQTSFIPKKPVVTQGSTLSKTSTVSLFSLIAVVLFILTLALSGGVFFWKSLIQKDIDVKQTTLERARDAFEPDLIKKIIRLDSRIENTKTLLGSHISVTRLFDLLSTIALRSVRFKDFNFSYLAKDKIEVVMKGQAQSFAAVAIQSDFFNQQKYLKNTLIGDLALEPTGLISFSVRTTIDPTLVSYSGGLTQTPPPQQNQTSEVPVNTESNASSTTTQ</sequence>
<feature type="transmembrane region" description="Helical" evidence="2">
    <location>
        <begin position="30"/>
        <end position="52"/>
    </location>
</feature>
<protein>
    <recommendedName>
        <fullName evidence="5">PilN domain-containing protein</fullName>
    </recommendedName>
</protein>
<keyword evidence="2" id="KW-0472">Membrane</keyword>
<evidence type="ECO:0000313" key="3">
    <source>
        <dbReference type="EMBL" id="PJE74169.1"/>
    </source>
</evidence>
<comment type="caution">
    <text evidence="3">The sequence shown here is derived from an EMBL/GenBank/DDBJ whole genome shotgun (WGS) entry which is preliminary data.</text>
</comment>
<evidence type="ECO:0008006" key="5">
    <source>
        <dbReference type="Google" id="ProtNLM"/>
    </source>
</evidence>
<evidence type="ECO:0000256" key="1">
    <source>
        <dbReference type="SAM" id="MobiDB-lite"/>
    </source>
</evidence>
<dbReference type="EMBL" id="PFEQ01000009">
    <property type="protein sequence ID" value="PJE74169.1"/>
    <property type="molecule type" value="Genomic_DNA"/>
</dbReference>
<proteinExistence type="predicted"/>
<dbReference type="AlphaFoldDB" id="A0A2M8LC40"/>
<feature type="compositionally biased region" description="Polar residues" evidence="1">
    <location>
        <begin position="206"/>
        <end position="222"/>
    </location>
</feature>
<organism evidence="3 4">
    <name type="scientific">Candidatus Taylorbacteria bacterium CG10_big_fil_rev_8_21_14_0_10_41_48</name>
    <dbReference type="NCBI Taxonomy" id="1975024"/>
    <lineage>
        <taxon>Bacteria</taxon>
        <taxon>Candidatus Tayloriibacteriota</taxon>
    </lineage>
</organism>
<keyword evidence="2" id="KW-0812">Transmembrane</keyword>
<feature type="region of interest" description="Disordered" evidence="1">
    <location>
        <begin position="190"/>
        <end position="222"/>
    </location>
</feature>
<name>A0A2M8LC40_9BACT</name>